<name>A0ABW4CCD1_9BACL</name>
<proteinExistence type="predicted"/>
<accession>A0ABW4CCD1</accession>
<keyword evidence="2" id="KW-1185">Reference proteome</keyword>
<evidence type="ECO:0000313" key="1">
    <source>
        <dbReference type="EMBL" id="MFD1427440.1"/>
    </source>
</evidence>
<reference evidence="2" key="1">
    <citation type="journal article" date="2019" name="Int. J. Syst. Evol. Microbiol.">
        <title>The Global Catalogue of Microorganisms (GCM) 10K type strain sequencing project: providing services to taxonomists for standard genome sequencing and annotation.</title>
        <authorList>
            <consortium name="The Broad Institute Genomics Platform"/>
            <consortium name="The Broad Institute Genome Sequencing Center for Infectious Disease"/>
            <person name="Wu L."/>
            <person name="Ma J."/>
        </authorList>
    </citation>
    <scope>NUCLEOTIDE SEQUENCE [LARGE SCALE GENOMIC DNA]</scope>
    <source>
        <strain evidence="2">S1</strain>
    </source>
</reference>
<comment type="caution">
    <text evidence="1">The sequence shown here is derived from an EMBL/GenBank/DDBJ whole genome shotgun (WGS) entry which is preliminary data.</text>
</comment>
<organism evidence="1 2">
    <name type="scientific">Kroppenstedtia sanguinis</name>
    <dbReference type="NCBI Taxonomy" id="1380684"/>
    <lineage>
        <taxon>Bacteria</taxon>
        <taxon>Bacillati</taxon>
        <taxon>Bacillota</taxon>
        <taxon>Bacilli</taxon>
        <taxon>Bacillales</taxon>
        <taxon>Thermoactinomycetaceae</taxon>
        <taxon>Kroppenstedtia</taxon>
    </lineage>
</organism>
<sequence>MVLAIRLIVSLQVELPQENRSFHRLLGNGTDPFFTIHRVYLRFPHLNRQESRLSQISQPPYFANS</sequence>
<dbReference type="EMBL" id="JBHTNU010000009">
    <property type="protein sequence ID" value="MFD1427440.1"/>
    <property type="molecule type" value="Genomic_DNA"/>
</dbReference>
<protein>
    <submittedName>
        <fullName evidence="1">Uncharacterized protein</fullName>
    </submittedName>
</protein>
<dbReference type="Proteomes" id="UP001597282">
    <property type="component" value="Unassembled WGS sequence"/>
</dbReference>
<evidence type="ECO:0000313" key="2">
    <source>
        <dbReference type="Proteomes" id="UP001597282"/>
    </source>
</evidence>
<gene>
    <name evidence="1" type="ORF">ACFQ4Y_10955</name>
</gene>